<evidence type="ECO:0000313" key="1">
    <source>
        <dbReference type="EMBL" id="AAG50075.1"/>
    </source>
</evidence>
<accession>Q9C4P5</accession>
<organism evidence="1">
    <name type="scientific">Methanothermococcus thermolithotrophicus</name>
    <name type="common">Methanococcus thermolithotrophicus</name>
    <dbReference type="NCBI Taxonomy" id="2186"/>
    <lineage>
        <taxon>Archaea</taxon>
        <taxon>Methanobacteriati</taxon>
        <taxon>Methanobacteriota</taxon>
        <taxon>Methanomada group</taxon>
        <taxon>Methanococci</taxon>
        <taxon>Methanococcales</taxon>
        <taxon>Methanococcaceae</taxon>
        <taxon>Methanothermococcus</taxon>
    </lineage>
</organism>
<gene>
    <name evidence="1" type="primary">FlaF</name>
</gene>
<dbReference type="AlphaFoldDB" id="Q9C4P5"/>
<dbReference type="EMBL" id="AF333250">
    <property type="protein sequence ID" value="AAG50075.1"/>
    <property type="molecule type" value="Genomic_DNA"/>
</dbReference>
<name>Q9C4P5_METTL</name>
<reference evidence="1" key="1">
    <citation type="journal article" date="2001" name="J. Bacteriol.">
        <title>Characterization of flagellum gene families of methanogenic archaea and localization of novel flagellum accessory proteins.</title>
        <authorList>
            <person name="Thomas N.A."/>
            <person name="Jarrell K.F."/>
        </authorList>
    </citation>
    <scope>NUCLEOTIDE SEQUENCE</scope>
</reference>
<protein>
    <submittedName>
        <fullName evidence="1">FlaF</fullName>
    </submittedName>
</protein>
<sequence>MGFSSAAGVILLLTTILACSIYLYSSVDISSVKVNEAYYKHTTYLENKLNEKLNIIEVVNSTDTINITLKNEGSVTLEPQKWDVLYNGTPKKFGVVSNKIYITPLDNVTLTINATAPARICVVSEYGNQYFYNLN</sequence>
<proteinExistence type="predicted"/>